<feature type="modified residue" description="4-aspartylphosphate" evidence="1">
    <location>
        <position position="58"/>
    </location>
</feature>
<keyword evidence="1" id="KW-0597">Phosphoprotein</keyword>
<dbReference type="InterPro" id="IPR011006">
    <property type="entry name" value="CheY-like_superfamily"/>
</dbReference>
<evidence type="ECO:0000256" key="1">
    <source>
        <dbReference type="PROSITE-ProRule" id="PRU00169"/>
    </source>
</evidence>
<accession>A0ABP7TWH9</accession>
<dbReference type="PROSITE" id="PS50110">
    <property type="entry name" value="RESPONSE_REGULATORY"/>
    <property type="match status" value="1"/>
</dbReference>
<dbReference type="PANTHER" id="PTHR44520:SF2">
    <property type="entry name" value="RESPONSE REGULATOR RCP1"/>
    <property type="match status" value="1"/>
</dbReference>
<dbReference type="Pfam" id="PF00072">
    <property type="entry name" value="Response_reg"/>
    <property type="match status" value="1"/>
</dbReference>
<gene>
    <name evidence="3" type="ORF">GCM10022409_15710</name>
</gene>
<feature type="domain" description="Response regulatory" evidence="2">
    <location>
        <begin position="4"/>
        <end position="128"/>
    </location>
</feature>
<evidence type="ECO:0000313" key="4">
    <source>
        <dbReference type="Proteomes" id="UP001501469"/>
    </source>
</evidence>
<dbReference type="Gene3D" id="3.40.50.2300">
    <property type="match status" value="1"/>
</dbReference>
<comment type="caution">
    <text evidence="3">The sequence shown here is derived from an EMBL/GenBank/DDBJ whole genome shotgun (WGS) entry which is preliminary data.</text>
</comment>
<dbReference type="RefSeq" id="WP_345052537.1">
    <property type="nucleotide sequence ID" value="NZ_BAABDK010000013.1"/>
</dbReference>
<sequence>MLMKTYLIDDDSLAVYLTEQLLRAEGFSNCICTFRSAQEALDKLLGKKQRVPQIVFLDLNMPLMNGWQFLDALTPYEEALRGNCHIYILTSSLALKDLEKSKQYELVAGLIHKPLDGEEIRAIQSRFGGMPAGDEPCDC</sequence>
<evidence type="ECO:0000259" key="2">
    <source>
        <dbReference type="PROSITE" id="PS50110"/>
    </source>
</evidence>
<protein>
    <submittedName>
        <fullName evidence="3">Response regulator</fullName>
    </submittedName>
</protein>
<dbReference type="Proteomes" id="UP001501469">
    <property type="component" value="Unassembled WGS sequence"/>
</dbReference>
<dbReference type="InterPro" id="IPR001789">
    <property type="entry name" value="Sig_transdc_resp-reg_receiver"/>
</dbReference>
<proteinExistence type="predicted"/>
<evidence type="ECO:0000313" key="3">
    <source>
        <dbReference type="EMBL" id="GAA4032322.1"/>
    </source>
</evidence>
<keyword evidence="4" id="KW-1185">Reference proteome</keyword>
<dbReference type="EMBL" id="BAABDK010000013">
    <property type="protein sequence ID" value="GAA4032322.1"/>
    <property type="molecule type" value="Genomic_DNA"/>
</dbReference>
<dbReference type="InterPro" id="IPR052893">
    <property type="entry name" value="TCS_response_regulator"/>
</dbReference>
<dbReference type="SMART" id="SM00448">
    <property type="entry name" value="REC"/>
    <property type="match status" value="1"/>
</dbReference>
<name>A0ABP7TWH9_9BACT</name>
<organism evidence="3 4">
    <name type="scientific">Hymenobacter glaciei</name>
    <dbReference type="NCBI Taxonomy" id="877209"/>
    <lineage>
        <taxon>Bacteria</taxon>
        <taxon>Pseudomonadati</taxon>
        <taxon>Bacteroidota</taxon>
        <taxon>Cytophagia</taxon>
        <taxon>Cytophagales</taxon>
        <taxon>Hymenobacteraceae</taxon>
        <taxon>Hymenobacter</taxon>
    </lineage>
</organism>
<dbReference type="PANTHER" id="PTHR44520">
    <property type="entry name" value="RESPONSE REGULATOR RCP1-RELATED"/>
    <property type="match status" value="1"/>
</dbReference>
<reference evidence="4" key="1">
    <citation type="journal article" date="2019" name="Int. J. Syst. Evol. Microbiol.">
        <title>The Global Catalogue of Microorganisms (GCM) 10K type strain sequencing project: providing services to taxonomists for standard genome sequencing and annotation.</title>
        <authorList>
            <consortium name="The Broad Institute Genomics Platform"/>
            <consortium name="The Broad Institute Genome Sequencing Center for Infectious Disease"/>
            <person name="Wu L."/>
            <person name="Ma J."/>
        </authorList>
    </citation>
    <scope>NUCLEOTIDE SEQUENCE [LARGE SCALE GENOMIC DNA]</scope>
    <source>
        <strain evidence="4">JCM 17225</strain>
    </source>
</reference>
<dbReference type="SUPFAM" id="SSF52172">
    <property type="entry name" value="CheY-like"/>
    <property type="match status" value="1"/>
</dbReference>